<reference evidence="1 2" key="1">
    <citation type="submission" date="2021-06" db="EMBL/GenBank/DDBJ databases">
        <authorList>
            <person name="Palmer J.M."/>
        </authorList>
    </citation>
    <scope>NUCLEOTIDE SEQUENCE [LARGE SCALE GENOMIC DNA]</scope>
    <source>
        <strain evidence="1 2">AS_MEX2019</strain>
        <tissue evidence="1">Muscle</tissue>
    </source>
</reference>
<dbReference type="EMBL" id="JAHRIP010057313">
    <property type="protein sequence ID" value="MEQ2303127.1"/>
    <property type="molecule type" value="Genomic_DNA"/>
</dbReference>
<sequence>MEKNIKETVALTESQNPLTRQAESLSDYNHHLLQVAENVFVWPKEMEITGLNATAWGLGAGEWTVTQLAKHI</sequence>
<name>A0ABV0ZB49_9TELE</name>
<dbReference type="Proteomes" id="UP001469553">
    <property type="component" value="Unassembled WGS sequence"/>
</dbReference>
<accession>A0ABV0ZB49</accession>
<protein>
    <submittedName>
        <fullName evidence="1">Uncharacterized protein</fullName>
    </submittedName>
</protein>
<organism evidence="1 2">
    <name type="scientific">Ameca splendens</name>
    <dbReference type="NCBI Taxonomy" id="208324"/>
    <lineage>
        <taxon>Eukaryota</taxon>
        <taxon>Metazoa</taxon>
        <taxon>Chordata</taxon>
        <taxon>Craniata</taxon>
        <taxon>Vertebrata</taxon>
        <taxon>Euteleostomi</taxon>
        <taxon>Actinopterygii</taxon>
        <taxon>Neopterygii</taxon>
        <taxon>Teleostei</taxon>
        <taxon>Neoteleostei</taxon>
        <taxon>Acanthomorphata</taxon>
        <taxon>Ovalentaria</taxon>
        <taxon>Atherinomorphae</taxon>
        <taxon>Cyprinodontiformes</taxon>
        <taxon>Goodeidae</taxon>
        <taxon>Ameca</taxon>
    </lineage>
</organism>
<comment type="caution">
    <text evidence="1">The sequence shown here is derived from an EMBL/GenBank/DDBJ whole genome shotgun (WGS) entry which is preliminary data.</text>
</comment>
<proteinExistence type="predicted"/>
<keyword evidence="2" id="KW-1185">Reference proteome</keyword>
<evidence type="ECO:0000313" key="2">
    <source>
        <dbReference type="Proteomes" id="UP001469553"/>
    </source>
</evidence>
<evidence type="ECO:0000313" key="1">
    <source>
        <dbReference type="EMBL" id="MEQ2303127.1"/>
    </source>
</evidence>
<gene>
    <name evidence="1" type="ORF">AMECASPLE_013501</name>
</gene>